<proteinExistence type="predicted"/>
<reference evidence="1 2" key="1">
    <citation type="submission" date="2024-11" db="EMBL/GenBank/DDBJ databases">
        <title>A near-complete genome assembly of Cinchona calisaya.</title>
        <authorList>
            <person name="Lian D.C."/>
            <person name="Zhao X.W."/>
            <person name="Wei L."/>
        </authorList>
    </citation>
    <scope>NUCLEOTIDE SEQUENCE [LARGE SCALE GENOMIC DNA]</scope>
    <source>
        <tissue evidence="1">Nenye</tissue>
    </source>
</reference>
<feature type="non-terminal residue" evidence="1">
    <location>
        <position position="79"/>
    </location>
</feature>
<sequence>KEKEFEMYYSRPIYAFSETVLNCSTASITPPLKPVSIARLPQPKKDNQARDVLCKGSTSIFNGFKMSSYMVILLLVFQT</sequence>
<dbReference type="Proteomes" id="UP001630127">
    <property type="component" value="Unassembled WGS sequence"/>
</dbReference>
<dbReference type="EMBL" id="JBJUIK010000006">
    <property type="protein sequence ID" value="KAL3525077.1"/>
    <property type="molecule type" value="Genomic_DNA"/>
</dbReference>
<evidence type="ECO:0000313" key="2">
    <source>
        <dbReference type="Proteomes" id="UP001630127"/>
    </source>
</evidence>
<comment type="caution">
    <text evidence="1">The sequence shown here is derived from an EMBL/GenBank/DDBJ whole genome shotgun (WGS) entry which is preliminary data.</text>
</comment>
<organism evidence="1 2">
    <name type="scientific">Cinchona calisaya</name>
    <dbReference type="NCBI Taxonomy" id="153742"/>
    <lineage>
        <taxon>Eukaryota</taxon>
        <taxon>Viridiplantae</taxon>
        <taxon>Streptophyta</taxon>
        <taxon>Embryophyta</taxon>
        <taxon>Tracheophyta</taxon>
        <taxon>Spermatophyta</taxon>
        <taxon>Magnoliopsida</taxon>
        <taxon>eudicotyledons</taxon>
        <taxon>Gunneridae</taxon>
        <taxon>Pentapetalae</taxon>
        <taxon>asterids</taxon>
        <taxon>lamiids</taxon>
        <taxon>Gentianales</taxon>
        <taxon>Rubiaceae</taxon>
        <taxon>Cinchonoideae</taxon>
        <taxon>Cinchoneae</taxon>
        <taxon>Cinchona</taxon>
    </lineage>
</organism>
<protein>
    <submittedName>
        <fullName evidence="1">Uncharacterized protein</fullName>
    </submittedName>
</protein>
<dbReference type="AlphaFoldDB" id="A0ABD3A3Q2"/>
<feature type="non-terminal residue" evidence="1">
    <location>
        <position position="1"/>
    </location>
</feature>
<name>A0ABD3A3Q2_9GENT</name>
<accession>A0ABD3A3Q2</accession>
<gene>
    <name evidence="1" type="ORF">ACH5RR_013449</name>
</gene>
<keyword evidence="2" id="KW-1185">Reference proteome</keyword>
<evidence type="ECO:0000313" key="1">
    <source>
        <dbReference type="EMBL" id="KAL3525077.1"/>
    </source>
</evidence>